<evidence type="ECO:0000313" key="1">
    <source>
        <dbReference type="EMBL" id="SEP19959.1"/>
    </source>
</evidence>
<dbReference type="Proteomes" id="UP000198847">
    <property type="component" value="Unassembled WGS sequence"/>
</dbReference>
<dbReference type="EMBL" id="FODY01000013">
    <property type="protein sequence ID" value="SEP19959.1"/>
    <property type="molecule type" value="Genomic_DNA"/>
</dbReference>
<accession>A0A1H8VX28</accession>
<proteinExistence type="predicted"/>
<sequence length="278" mass="32367">MKTLSGRCIRPFSSAFAVMQTNVSCEHLLGCIAANHRVAEEKKLLLRINACKEKIDQYIQRTLAISQNISRPYALLLLSGRWDYRSILEVMLADLQVDELAQEIHALVRADMQHYFGRSVPECADLFTVSARLFSPPAYISQVLQEYRNTFRFTKTMGRVVNKTCRESLSHTGLPRVLRQLAGQMDWGDLLLSRFDCSPAEQTERLQRQVDDCIHGMLSHWATQITHQYQETAAEVYYRFYDEYTGKNVELPTINQYKLLHWKRRKKRHSLYEVPYAV</sequence>
<name>A0A1H8VX28_9FIRM</name>
<organism evidence="1 2">
    <name type="scientific">Propionispora vibrioides</name>
    <dbReference type="NCBI Taxonomy" id="112903"/>
    <lineage>
        <taxon>Bacteria</taxon>
        <taxon>Bacillati</taxon>
        <taxon>Bacillota</taxon>
        <taxon>Negativicutes</taxon>
        <taxon>Selenomonadales</taxon>
        <taxon>Sporomusaceae</taxon>
        <taxon>Propionispora</taxon>
    </lineage>
</organism>
<gene>
    <name evidence="1" type="ORF">SAMN04490178_11319</name>
</gene>
<protein>
    <submittedName>
        <fullName evidence="1">Uncharacterized protein</fullName>
    </submittedName>
</protein>
<dbReference type="AlphaFoldDB" id="A0A1H8VX28"/>
<dbReference type="STRING" id="112903.SAMN04490178_11319"/>
<reference evidence="1 2" key="1">
    <citation type="submission" date="2016-10" db="EMBL/GenBank/DDBJ databases">
        <authorList>
            <person name="de Groot N.N."/>
        </authorList>
    </citation>
    <scope>NUCLEOTIDE SEQUENCE [LARGE SCALE GENOMIC DNA]</scope>
    <source>
        <strain evidence="1 2">DSM 13305</strain>
    </source>
</reference>
<evidence type="ECO:0000313" key="2">
    <source>
        <dbReference type="Proteomes" id="UP000198847"/>
    </source>
</evidence>
<keyword evidence="2" id="KW-1185">Reference proteome</keyword>